<dbReference type="Proteomes" id="UP000306319">
    <property type="component" value="Unassembled WGS sequence"/>
</dbReference>
<organism evidence="1 2">
    <name type="scientific">Lepagella muris</name>
    <dbReference type="NCBI Taxonomy" id="3032870"/>
    <lineage>
        <taxon>Bacteria</taxon>
        <taxon>Pseudomonadati</taxon>
        <taxon>Bacteroidota</taxon>
        <taxon>Bacteroidia</taxon>
        <taxon>Bacteroidales</taxon>
        <taxon>Muribaculaceae</taxon>
        <taxon>Lepagella</taxon>
    </lineage>
</organism>
<name>A0AC61RCS7_9BACT</name>
<reference evidence="1" key="1">
    <citation type="submission" date="2019-04" db="EMBL/GenBank/DDBJ databases">
        <title>Microbes associate with the intestines of laboratory mice.</title>
        <authorList>
            <person name="Navarre W."/>
            <person name="Wong E."/>
            <person name="Huang K."/>
            <person name="Tropini C."/>
            <person name="Ng K."/>
            <person name="Yu B."/>
        </authorList>
    </citation>
    <scope>NUCLEOTIDE SEQUENCE</scope>
    <source>
        <strain evidence="1">NM04_E33</strain>
    </source>
</reference>
<sequence length="198" mass="23105">MADNFDLYEECSFTEWDEEVKSLLSPIDCGECDLNDFFANDAILYARQLLGKTYVWVTSHEPKRVVAAFTVSNDSIKSKLLTKATLNKINRPIDNHKRGRTYPAVLIGRFGVDKAFQGGQRHIGMQVMDFIKLWFTSKDNKTGCRFLLVDAYNSDAVLNFYKRCGFKFLYHTEIEEKDFYGIHKEETLRTRMMYFDLK</sequence>
<keyword evidence="2" id="KW-1185">Reference proteome</keyword>
<comment type="caution">
    <text evidence="1">The sequence shown here is derived from an EMBL/GenBank/DDBJ whole genome shotgun (WGS) entry which is preliminary data.</text>
</comment>
<evidence type="ECO:0000313" key="2">
    <source>
        <dbReference type="Proteomes" id="UP000306319"/>
    </source>
</evidence>
<accession>A0AC61RCS7</accession>
<evidence type="ECO:0000313" key="1">
    <source>
        <dbReference type="EMBL" id="TGY77259.1"/>
    </source>
</evidence>
<dbReference type="EMBL" id="SRYB01000027">
    <property type="protein sequence ID" value="TGY77259.1"/>
    <property type="molecule type" value="Genomic_DNA"/>
</dbReference>
<proteinExistence type="predicted"/>
<protein>
    <submittedName>
        <fullName evidence="1">N-acetyltransferase</fullName>
    </submittedName>
</protein>
<gene>
    <name evidence="1" type="ORF">E5331_15075</name>
</gene>